<keyword evidence="3" id="KW-1185">Reference proteome</keyword>
<name>A0ABV5WYY5_9MICO</name>
<dbReference type="RefSeq" id="WP_376838502.1">
    <property type="nucleotide sequence ID" value="NZ_JBHMAU010000025.1"/>
</dbReference>
<accession>A0ABV5WYY5</accession>
<reference evidence="2 3" key="1">
    <citation type="submission" date="2024-09" db="EMBL/GenBank/DDBJ databases">
        <authorList>
            <person name="Sun Q."/>
            <person name="Mori K."/>
        </authorList>
    </citation>
    <scope>NUCLEOTIDE SEQUENCE [LARGE SCALE GENOMIC DNA]</scope>
    <source>
        <strain evidence="2 3">JCM 11683</strain>
    </source>
</reference>
<evidence type="ECO:0000256" key="1">
    <source>
        <dbReference type="SAM" id="MobiDB-lite"/>
    </source>
</evidence>
<feature type="region of interest" description="Disordered" evidence="1">
    <location>
        <begin position="1"/>
        <end position="33"/>
    </location>
</feature>
<feature type="compositionally biased region" description="Polar residues" evidence="1">
    <location>
        <begin position="20"/>
        <end position="33"/>
    </location>
</feature>
<protein>
    <submittedName>
        <fullName evidence="2">DUF4244 domain-containing protein</fullName>
    </submittedName>
</protein>
<gene>
    <name evidence="2" type="ORF">ACFFN1_03105</name>
</gene>
<dbReference type="Proteomes" id="UP001589707">
    <property type="component" value="Unassembled WGS sequence"/>
</dbReference>
<sequence length="82" mass="8443">MKNTPQSSAEPLDRPEPQSKAAQPTRLLSQQLASDEGATTAEYAITTLAACGLAALLVTLLKSETLLELVTGVITSAFGLAG</sequence>
<dbReference type="InterPro" id="IPR025338">
    <property type="entry name" value="DUF4244"/>
</dbReference>
<organism evidence="2 3">
    <name type="scientific">Brevibacterium otitidis</name>
    <dbReference type="NCBI Taxonomy" id="53364"/>
    <lineage>
        <taxon>Bacteria</taxon>
        <taxon>Bacillati</taxon>
        <taxon>Actinomycetota</taxon>
        <taxon>Actinomycetes</taxon>
        <taxon>Micrococcales</taxon>
        <taxon>Brevibacteriaceae</taxon>
        <taxon>Brevibacterium</taxon>
    </lineage>
</organism>
<evidence type="ECO:0000313" key="2">
    <source>
        <dbReference type="EMBL" id="MFB9775405.1"/>
    </source>
</evidence>
<evidence type="ECO:0000313" key="3">
    <source>
        <dbReference type="Proteomes" id="UP001589707"/>
    </source>
</evidence>
<dbReference type="EMBL" id="JBHMAU010000025">
    <property type="protein sequence ID" value="MFB9775405.1"/>
    <property type="molecule type" value="Genomic_DNA"/>
</dbReference>
<proteinExistence type="predicted"/>
<comment type="caution">
    <text evidence="2">The sequence shown here is derived from an EMBL/GenBank/DDBJ whole genome shotgun (WGS) entry which is preliminary data.</text>
</comment>
<dbReference type="Pfam" id="PF14029">
    <property type="entry name" value="DUF4244"/>
    <property type="match status" value="1"/>
</dbReference>